<dbReference type="AlphaFoldDB" id="A0AAV2LPK6"/>
<keyword evidence="2" id="KW-1185">Reference proteome</keyword>
<organism evidence="1 2">
    <name type="scientific">Knipowitschia caucasica</name>
    <name type="common">Caucasian dwarf goby</name>
    <name type="synonym">Pomatoschistus caucasicus</name>
    <dbReference type="NCBI Taxonomy" id="637954"/>
    <lineage>
        <taxon>Eukaryota</taxon>
        <taxon>Metazoa</taxon>
        <taxon>Chordata</taxon>
        <taxon>Craniata</taxon>
        <taxon>Vertebrata</taxon>
        <taxon>Euteleostomi</taxon>
        <taxon>Actinopterygii</taxon>
        <taxon>Neopterygii</taxon>
        <taxon>Teleostei</taxon>
        <taxon>Neoteleostei</taxon>
        <taxon>Acanthomorphata</taxon>
        <taxon>Gobiaria</taxon>
        <taxon>Gobiiformes</taxon>
        <taxon>Gobioidei</taxon>
        <taxon>Gobiidae</taxon>
        <taxon>Gobiinae</taxon>
        <taxon>Knipowitschia</taxon>
    </lineage>
</organism>
<protein>
    <submittedName>
        <fullName evidence="1">Uncharacterized protein</fullName>
    </submittedName>
</protein>
<proteinExistence type="predicted"/>
<name>A0AAV2LPK6_KNICA</name>
<evidence type="ECO:0000313" key="1">
    <source>
        <dbReference type="EMBL" id="CAL1602479.1"/>
    </source>
</evidence>
<reference evidence="1 2" key="1">
    <citation type="submission" date="2024-04" db="EMBL/GenBank/DDBJ databases">
        <authorList>
            <person name="Waldvogel A.-M."/>
            <person name="Schoenle A."/>
        </authorList>
    </citation>
    <scope>NUCLEOTIDE SEQUENCE [LARGE SCALE GENOMIC DNA]</scope>
</reference>
<dbReference type="EMBL" id="OZ035825">
    <property type="protein sequence ID" value="CAL1602479.1"/>
    <property type="molecule type" value="Genomic_DNA"/>
</dbReference>
<dbReference type="Proteomes" id="UP001497482">
    <property type="component" value="Chromosome 3"/>
</dbReference>
<evidence type="ECO:0000313" key="2">
    <source>
        <dbReference type="Proteomes" id="UP001497482"/>
    </source>
</evidence>
<sequence>MRVREKREEGVVWFDVNRKKGKGGVVSGDRGRSRACYFFNVLLLSFAREITRFWLSLRARNPRNRVTNRWVRHFGDCLPDNNTSFKKSWQTWLSKQDEEATQVITEKLY</sequence>
<gene>
    <name evidence="1" type="ORF">KC01_LOCUS30245</name>
</gene>
<accession>A0AAV2LPK6</accession>